<dbReference type="Gene3D" id="3.30.420.10">
    <property type="entry name" value="Ribonuclease H-like superfamily/Ribonuclease H"/>
    <property type="match status" value="1"/>
</dbReference>
<reference evidence="1" key="1">
    <citation type="journal article" date="2023" name="Insect Mol. Biol.">
        <title>Genome sequencing provides insights into the evolution of gene families encoding plant cell wall-degrading enzymes in longhorned beetles.</title>
        <authorList>
            <person name="Shin N.R."/>
            <person name="Okamura Y."/>
            <person name="Kirsch R."/>
            <person name="Pauchet Y."/>
        </authorList>
    </citation>
    <scope>NUCLEOTIDE SEQUENCE</scope>
    <source>
        <strain evidence="1">AMC_N1</strain>
    </source>
</reference>
<evidence type="ECO:0000313" key="1">
    <source>
        <dbReference type="EMBL" id="KAJ8937688.1"/>
    </source>
</evidence>
<sequence length="141" mass="16277">MSAGFLKKWRVFHYEKNHHEWGDANQRATVTRHSQFRFKINIWVGMLGNNVLGAVELPSNLNSVNYFDFLKNGLPDLLDDVPLQDGVNMWFMQDGAAPHYALLVRQWLEENCPKRWIGRCVEAPQFCPPRSPDLSGFLFVG</sequence>
<proteinExistence type="predicted"/>
<keyword evidence="2" id="KW-1185">Reference proteome</keyword>
<gene>
    <name evidence="1" type="ORF">NQ318_015796</name>
</gene>
<dbReference type="PANTHER" id="PTHR47326">
    <property type="entry name" value="TRANSPOSABLE ELEMENT TC3 TRANSPOSASE-LIKE PROTEIN"/>
    <property type="match status" value="1"/>
</dbReference>
<dbReference type="EMBL" id="JAPWTK010000626">
    <property type="protein sequence ID" value="KAJ8937688.1"/>
    <property type="molecule type" value="Genomic_DNA"/>
</dbReference>
<organism evidence="1 2">
    <name type="scientific">Aromia moschata</name>
    <dbReference type="NCBI Taxonomy" id="1265417"/>
    <lineage>
        <taxon>Eukaryota</taxon>
        <taxon>Metazoa</taxon>
        <taxon>Ecdysozoa</taxon>
        <taxon>Arthropoda</taxon>
        <taxon>Hexapoda</taxon>
        <taxon>Insecta</taxon>
        <taxon>Pterygota</taxon>
        <taxon>Neoptera</taxon>
        <taxon>Endopterygota</taxon>
        <taxon>Coleoptera</taxon>
        <taxon>Polyphaga</taxon>
        <taxon>Cucujiformia</taxon>
        <taxon>Chrysomeloidea</taxon>
        <taxon>Cerambycidae</taxon>
        <taxon>Cerambycinae</taxon>
        <taxon>Callichromatini</taxon>
        <taxon>Aromia</taxon>
    </lineage>
</organism>
<evidence type="ECO:0008006" key="3">
    <source>
        <dbReference type="Google" id="ProtNLM"/>
    </source>
</evidence>
<dbReference type="InterPro" id="IPR036397">
    <property type="entry name" value="RNaseH_sf"/>
</dbReference>
<evidence type="ECO:0000313" key="2">
    <source>
        <dbReference type="Proteomes" id="UP001162162"/>
    </source>
</evidence>
<dbReference type="GO" id="GO:0003676">
    <property type="term" value="F:nucleic acid binding"/>
    <property type="evidence" value="ECO:0007669"/>
    <property type="project" value="InterPro"/>
</dbReference>
<name>A0AAV8XGM8_9CUCU</name>
<comment type="caution">
    <text evidence="1">The sequence shown here is derived from an EMBL/GenBank/DDBJ whole genome shotgun (WGS) entry which is preliminary data.</text>
</comment>
<dbReference type="AlphaFoldDB" id="A0AAV8XGM8"/>
<accession>A0AAV8XGM8</accession>
<protein>
    <recommendedName>
        <fullName evidence="3">Transposase</fullName>
    </recommendedName>
</protein>
<dbReference type="PANTHER" id="PTHR47326:SF1">
    <property type="entry name" value="HTH PSQ-TYPE DOMAIN-CONTAINING PROTEIN"/>
    <property type="match status" value="1"/>
</dbReference>
<dbReference type="Proteomes" id="UP001162162">
    <property type="component" value="Unassembled WGS sequence"/>
</dbReference>